<evidence type="ECO:0000256" key="5">
    <source>
        <dbReference type="ARBA" id="ARBA00022679"/>
    </source>
</evidence>
<feature type="binding site" evidence="11">
    <location>
        <position position="34"/>
    </location>
    <ligand>
        <name>substrate</name>
    </ligand>
</feature>
<evidence type="ECO:0000256" key="6">
    <source>
        <dbReference type="ARBA" id="ARBA00022741"/>
    </source>
</evidence>
<evidence type="ECO:0000256" key="7">
    <source>
        <dbReference type="ARBA" id="ARBA00022777"/>
    </source>
</evidence>
<keyword evidence="8 11" id="KW-0067">ATP-binding</keyword>
<feature type="binding site" evidence="11">
    <location>
        <position position="122"/>
    </location>
    <ligand>
        <name>ATP</name>
        <dbReference type="ChEBI" id="CHEBI:30616"/>
    </ligand>
</feature>
<dbReference type="GO" id="GO:0005524">
    <property type="term" value="F:ATP binding"/>
    <property type="evidence" value="ECO:0007669"/>
    <property type="project" value="UniProtKB-UniRule"/>
</dbReference>
<dbReference type="GO" id="GO:0000287">
    <property type="term" value="F:magnesium ion binding"/>
    <property type="evidence" value="ECO:0007669"/>
    <property type="project" value="UniProtKB-UniRule"/>
</dbReference>
<evidence type="ECO:0000256" key="1">
    <source>
        <dbReference type="ARBA" id="ARBA00004842"/>
    </source>
</evidence>
<dbReference type="Pfam" id="PF01202">
    <property type="entry name" value="SKI"/>
    <property type="match status" value="1"/>
</dbReference>
<dbReference type="KEGG" id="daw:HS1_002057"/>
<evidence type="ECO:0000256" key="9">
    <source>
        <dbReference type="ARBA" id="ARBA00023141"/>
    </source>
</evidence>
<organism evidence="12 13">
    <name type="scientific">Desulfofervidus auxilii</name>
    <dbReference type="NCBI Taxonomy" id="1621989"/>
    <lineage>
        <taxon>Bacteria</taxon>
        <taxon>Pseudomonadati</taxon>
        <taxon>Thermodesulfobacteriota</taxon>
        <taxon>Candidatus Desulfofervidia</taxon>
        <taxon>Candidatus Desulfofervidales</taxon>
        <taxon>Candidatus Desulfofervidaceae</taxon>
        <taxon>Candidatus Desulfofervidus</taxon>
    </lineage>
</organism>
<dbReference type="AlphaFoldDB" id="A0A7U4QM26"/>
<feature type="binding site" evidence="11">
    <location>
        <begin position="12"/>
        <end position="17"/>
    </location>
    <ligand>
        <name>ATP</name>
        <dbReference type="ChEBI" id="CHEBI:30616"/>
    </ligand>
</feature>
<dbReference type="Gene3D" id="3.40.50.300">
    <property type="entry name" value="P-loop containing nucleotide triphosphate hydrolases"/>
    <property type="match status" value="1"/>
</dbReference>
<evidence type="ECO:0000313" key="12">
    <source>
        <dbReference type="EMBL" id="AMM41848.1"/>
    </source>
</evidence>
<keyword evidence="9 11" id="KW-0057">Aromatic amino acid biosynthesis</keyword>
<dbReference type="Proteomes" id="UP000070560">
    <property type="component" value="Chromosome"/>
</dbReference>
<dbReference type="InterPro" id="IPR031322">
    <property type="entry name" value="Shikimate/glucono_kinase"/>
</dbReference>
<evidence type="ECO:0000256" key="8">
    <source>
        <dbReference type="ARBA" id="ARBA00022840"/>
    </source>
</evidence>
<dbReference type="UniPathway" id="UPA00053">
    <property type="reaction ID" value="UER00088"/>
</dbReference>
<keyword evidence="7 11" id="KW-0418">Kinase</keyword>
<feature type="binding site" evidence="11">
    <location>
        <position position="80"/>
    </location>
    <ligand>
        <name>substrate</name>
    </ligand>
</feature>
<comment type="subunit">
    <text evidence="11">Monomer.</text>
</comment>
<evidence type="ECO:0000256" key="2">
    <source>
        <dbReference type="ARBA" id="ARBA00006997"/>
    </source>
</evidence>
<accession>A0A7U4QM26</accession>
<keyword evidence="4 11" id="KW-0028">Amino-acid biosynthesis</keyword>
<dbReference type="EMBL" id="CP013015">
    <property type="protein sequence ID" value="AMM41848.1"/>
    <property type="molecule type" value="Genomic_DNA"/>
</dbReference>
<dbReference type="PROSITE" id="PS01128">
    <property type="entry name" value="SHIKIMATE_KINASE"/>
    <property type="match status" value="1"/>
</dbReference>
<keyword evidence="11" id="KW-0479">Metal-binding</keyword>
<evidence type="ECO:0000256" key="4">
    <source>
        <dbReference type="ARBA" id="ARBA00022605"/>
    </source>
</evidence>
<dbReference type="PANTHER" id="PTHR21087:SF16">
    <property type="entry name" value="SHIKIMATE KINASE 1, CHLOROPLASTIC"/>
    <property type="match status" value="1"/>
</dbReference>
<dbReference type="RefSeq" id="WP_066064979.1">
    <property type="nucleotide sequence ID" value="NZ_CP013015.1"/>
</dbReference>
<comment type="function">
    <text evidence="11">Catalyzes the specific phosphorylation of the 3-hydroxyl group of shikimic acid using ATP as a cosubstrate.</text>
</comment>
<evidence type="ECO:0000256" key="11">
    <source>
        <dbReference type="HAMAP-Rule" id="MF_00109"/>
    </source>
</evidence>
<comment type="subcellular location">
    <subcellularLocation>
        <location evidence="11">Cytoplasm</location>
    </subcellularLocation>
</comment>
<dbReference type="GO" id="GO:0005829">
    <property type="term" value="C:cytosol"/>
    <property type="evidence" value="ECO:0007669"/>
    <property type="project" value="TreeGrafter"/>
</dbReference>
<comment type="pathway">
    <text evidence="1 11">Metabolic intermediate biosynthesis; chorismate biosynthesis; chorismate from D-erythrose 4-phosphate and phosphoenolpyruvate: step 5/7.</text>
</comment>
<dbReference type="NCBIfam" id="NF002988">
    <property type="entry name" value="PRK03731.1"/>
    <property type="match status" value="1"/>
</dbReference>
<feature type="binding site" evidence="11">
    <location>
        <position position="58"/>
    </location>
    <ligand>
        <name>substrate</name>
    </ligand>
</feature>
<dbReference type="GO" id="GO:0008652">
    <property type="term" value="P:amino acid biosynthetic process"/>
    <property type="evidence" value="ECO:0007669"/>
    <property type="project" value="UniProtKB-KW"/>
</dbReference>
<keyword evidence="11" id="KW-0460">Magnesium</keyword>
<dbReference type="HAMAP" id="MF_00109">
    <property type="entry name" value="Shikimate_kinase"/>
    <property type="match status" value="1"/>
</dbReference>
<comment type="caution">
    <text evidence="11">Lacks conserved residue(s) required for the propagation of feature annotation.</text>
</comment>
<keyword evidence="6 11" id="KW-0547">Nucleotide-binding</keyword>
<dbReference type="GO" id="GO:0009073">
    <property type="term" value="P:aromatic amino acid family biosynthetic process"/>
    <property type="evidence" value="ECO:0007669"/>
    <property type="project" value="UniProtKB-KW"/>
</dbReference>
<dbReference type="GO" id="GO:0009423">
    <property type="term" value="P:chorismate biosynthetic process"/>
    <property type="evidence" value="ECO:0007669"/>
    <property type="project" value="UniProtKB-UniRule"/>
</dbReference>
<comment type="catalytic activity">
    <reaction evidence="10 11">
        <text>shikimate + ATP = 3-phosphoshikimate + ADP + H(+)</text>
        <dbReference type="Rhea" id="RHEA:13121"/>
        <dbReference type="ChEBI" id="CHEBI:15378"/>
        <dbReference type="ChEBI" id="CHEBI:30616"/>
        <dbReference type="ChEBI" id="CHEBI:36208"/>
        <dbReference type="ChEBI" id="CHEBI:145989"/>
        <dbReference type="ChEBI" id="CHEBI:456216"/>
        <dbReference type="EC" id="2.7.1.71"/>
    </reaction>
</comment>
<feature type="binding site" evidence="11">
    <location>
        <position position="16"/>
    </location>
    <ligand>
        <name>Mg(2+)</name>
        <dbReference type="ChEBI" id="CHEBI:18420"/>
    </ligand>
</feature>
<name>A0A7U4QM26_DESA2</name>
<dbReference type="CDD" id="cd00464">
    <property type="entry name" value="SK"/>
    <property type="match status" value="1"/>
</dbReference>
<reference evidence="12 13" key="1">
    <citation type="submission" date="2015-10" db="EMBL/GenBank/DDBJ databases">
        <title>Candidatus Desulfofervidus auxilii, a hydrogenotrophic sulfate-reducing bacterium involved in the thermophilic anaerobic oxidation of methane.</title>
        <authorList>
            <person name="Krukenberg V."/>
            <person name="Richter M."/>
            <person name="Wegener G."/>
        </authorList>
    </citation>
    <scope>NUCLEOTIDE SEQUENCE [LARGE SCALE GENOMIC DNA]</scope>
    <source>
        <strain evidence="12 13">HS1</strain>
    </source>
</reference>
<dbReference type="PRINTS" id="PR01100">
    <property type="entry name" value="SHIKIMTKNASE"/>
</dbReference>
<keyword evidence="11" id="KW-0963">Cytoplasm</keyword>
<sequence>MSKNIVFIGFRATGKTTIGKLVAQKLGYLFLDTDVLIENRTGRTIAEIVEQEGWSGFRKREKEIIKELGFKQNLVIAVGGGAVLDEENVIYLKKSGILIWLKAKPETILRRLIRDKKTVSQRPSLTGKSPLEEINEVLNQRLAIYQKVADKMIDTEGKTPQEIAKEIVSLF</sequence>
<keyword evidence="13" id="KW-1185">Reference proteome</keyword>
<proteinExistence type="inferred from homology"/>
<comment type="cofactor">
    <cofactor evidence="11">
        <name>Mg(2+)</name>
        <dbReference type="ChEBI" id="CHEBI:18420"/>
    </cofactor>
    <text evidence="11">Binds 1 Mg(2+) ion per subunit.</text>
</comment>
<keyword evidence="5 11" id="KW-0808">Transferase</keyword>
<dbReference type="InterPro" id="IPR023000">
    <property type="entry name" value="Shikimate_kinase_CS"/>
</dbReference>
<comment type="similarity">
    <text evidence="2 11">Belongs to the shikimate kinase family.</text>
</comment>
<protein>
    <recommendedName>
        <fullName evidence="3 11">Shikimate kinase</fullName>
        <shortName evidence="11">SK</shortName>
        <ecNumber evidence="3 11">2.7.1.71</ecNumber>
    </recommendedName>
</protein>
<dbReference type="GO" id="GO:0004765">
    <property type="term" value="F:shikimate kinase activity"/>
    <property type="evidence" value="ECO:0007669"/>
    <property type="project" value="UniProtKB-UniRule"/>
</dbReference>
<feature type="binding site" evidence="11">
    <location>
        <position position="141"/>
    </location>
    <ligand>
        <name>substrate</name>
    </ligand>
</feature>
<evidence type="ECO:0000313" key="13">
    <source>
        <dbReference type="Proteomes" id="UP000070560"/>
    </source>
</evidence>
<dbReference type="InterPro" id="IPR027417">
    <property type="entry name" value="P-loop_NTPase"/>
</dbReference>
<dbReference type="SUPFAM" id="SSF52540">
    <property type="entry name" value="P-loop containing nucleoside triphosphate hydrolases"/>
    <property type="match status" value="1"/>
</dbReference>
<dbReference type="PANTHER" id="PTHR21087">
    <property type="entry name" value="SHIKIMATE KINASE"/>
    <property type="match status" value="1"/>
</dbReference>
<dbReference type="EC" id="2.7.1.71" evidence="3 11"/>
<gene>
    <name evidence="11" type="primary">aroK</name>
    <name evidence="12" type="ORF">HS1_002057</name>
</gene>
<evidence type="ECO:0000256" key="3">
    <source>
        <dbReference type="ARBA" id="ARBA00012154"/>
    </source>
</evidence>
<dbReference type="OrthoDB" id="9800332at2"/>
<dbReference type="InterPro" id="IPR000623">
    <property type="entry name" value="Shikimate_kinase/TSH1"/>
</dbReference>
<evidence type="ECO:0000256" key="10">
    <source>
        <dbReference type="ARBA" id="ARBA00048567"/>
    </source>
</evidence>